<sequence length="93" mass="9796">MSQVLLALLLAVGAFVFWHTGGRAGTLCERERFVPGGDLSLWPPGAACTYGEPSTTDVFVNPWFLGTVLVLGVFLAVIQLSGAVKNSSGREAT</sequence>
<dbReference type="Proteomes" id="UP001147653">
    <property type="component" value="Unassembled WGS sequence"/>
</dbReference>
<accession>A0A9X3S8B1</accession>
<protein>
    <submittedName>
        <fullName evidence="2">Uncharacterized protein</fullName>
    </submittedName>
</protein>
<keyword evidence="1" id="KW-0472">Membrane</keyword>
<organism evidence="2 3">
    <name type="scientific">Solirubrobacter phytolaccae</name>
    <dbReference type="NCBI Taxonomy" id="1404360"/>
    <lineage>
        <taxon>Bacteria</taxon>
        <taxon>Bacillati</taxon>
        <taxon>Actinomycetota</taxon>
        <taxon>Thermoleophilia</taxon>
        <taxon>Solirubrobacterales</taxon>
        <taxon>Solirubrobacteraceae</taxon>
        <taxon>Solirubrobacter</taxon>
    </lineage>
</organism>
<feature type="transmembrane region" description="Helical" evidence="1">
    <location>
        <begin position="63"/>
        <end position="84"/>
    </location>
</feature>
<reference evidence="2" key="1">
    <citation type="submission" date="2022-10" db="EMBL/GenBank/DDBJ databases">
        <title>The WGS of Solirubrobacter phytolaccae KCTC 29190.</title>
        <authorList>
            <person name="Jiang Z."/>
        </authorList>
    </citation>
    <scope>NUCLEOTIDE SEQUENCE</scope>
    <source>
        <strain evidence="2">KCTC 29190</strain>
    </source>
</reference>
<evidence type="ECO:0000256" key="1">
    <source>
        <dbReference type="SAM" id="Phobius"/>
    </source>
</evidence>
<proteinExistence type="predicted"/>
<dbReference type="RefSeq" id="WP_270025559.1">
    <property type="nucleotide sequence ID" value="NZ_JAPDDP010000020.1"/>
</dbReference>
<gene>
    <name evidence="2" type="ORF">OJ997_13150</name>
</gene>
<keyword evidence="1" id="KW-1133">Transmembrane helix</keyword>
<evidence type="ECO:0000313" key="3">
    <source>
        <dbReference type="Proteomes" id="UP001147653"/>
    </source>
</evidence>
<dbReference type="AlphaFoldDB" id="A0A9X3S8B1"/>
<keyword evidence="3" id="KW-1185">Reference proteome</keyword>
<dbReference type="EMBL" id="JAPDDP010000020">
    <property type="protein sequence ID" value="MDA0181248.1"/>
    <property type="molecule type" value="Genomic_DNA"/>
</dbReference>
<keyword evidence="1" id="KW-0812">Transmembrane</keyword>
<comment type="caution">
    <text evidence="2">The sequence shown here is derived from an EMBL/GenBank/DDBJ whole genome shotgun (WGS) entry which is preliminary data.</text>
</comment>
<evidence type="ECO:0000313" key="2">
    <source>
        <dbReference type="EMBL" id="MDA0181248.1"/>
    </source>
</evidence>
<name>A0A9X3S8B1_9ACTN</name>